<dbReference type="InterPro" id="IPR041931">
    <property type="entry name" value="DNA_pol3_alpha_thumb_dom"/>
</dbReference>
<dbReference type="InterPro" id="IPR004013">
    <property type="entry name" value="PHP_dom"/>
</dbReference>
<dbReference type="EMBL" id="CAEZTJ010000021">
    <property type="protein sequence ID" value="CAB4562540.1"/>
    <property type="molecule type" value="Genomic_DNA"/>
</dbReference>
<evidence type="ECO:0000259" key="10">
    <source>
        <dbReference type="SMART" id="SM00481"/>
    </source>
</evidence>
<dbReference type="Pfam" id="PF02811">
    <property type="entry name" value="PHP"/>
    <property type="match status" value="1"/>
</dbReference>
<keyword evidence="2" id="KW-0963">Cytoplasm</keyword>
<keyword evidence="4" id="KW-0548">Nucleotidyltransferase</keyword>
<dbReference type="Pfam" id="PF07733">
    <property type="entry name" value="DNA_pol3_alpha"/>
    <property type="match status" value="1"/>
</dbReference>
<evidence type="ECO:0000256" key="5">
    <source>
        <dbReference type="ARBA" id="ARBA00022705"/>
    </source>
</evidence>
<proteinExistence type="predicted"/>
<evidence type="ECO:0000256" key="9">
    <source>
        <dbReference type="ARBA" id="ARBA00049244"/>
    </source>
</evidence>
<evidence type="ECO:0000256" key="4">
    <source>
        <dbReference type="ARBA" id="ARBA00022695"/>
    </source>
</evidence>
<dbReference type="SUPFAM" id="SSF89550">
    <property type="entry name" value="PHP domain-like"/>
    <property type="match status" value="1"/>
</dbReference>
<gene>
    <name evidence="11" type="ORF">UFOPK1650_00271</name>
</gene>
<reference evidence="11" key="1">
    <citation type="submission" date="2020-05" db="EMBL/GenBank/DDBJ databases">
        <authorList>
            <person name="Chiriac C."/>
            <person name="Salcher M."/>
            <person name="Ghai R."/>
            <person name="Kavagutti S V."/>
        </authorList>
    </citation>
    <scope>NUCLEOTIDE SEQUENCE</scope>
</reference>
<protein>
    <recommendedName>
        <fullName evidence="1">DNA-directed DNA polymerase</fullName>
        <ecNumber evidence="1">2.7.7.7</ecNumber>
    </recommendedName>
</protein>
<dbReference type="InterPro" id="IPR040982">
    <property type="entry name" value="DNA_pol3_finger"/>
</dbReference>
<accession>A0A6J6DEP5</accession>
<dbReference type="GO" id="GO:0006260">
    <property type="term" value="P:DNA replication"/>
    <property type="evidence" value="ECO:0007669"/>
    <property type="project" value="UniProtKB-KW"/>
</dbReference>
<evidence type="ECO:0000256" key="2">
    <source>
        <dbReference type="ARBA" id="ARBA00022490"/>
    </source>
</evidence>
<organism evidence="11">
    <name type="scientific">freshwater metagenome</name>
    <dbReference type="NCBI Taxonomy" id="449393"/>
    <lineage>
        <taxon>unclassified sequences</taxon>
        <taxon>metagenomes</taxon>
        <taxon>ecological metagenomes</taxon>
    </lineage>
</organism>
<evidence type="ECO:0000256" key="8">
    <source>
        <dbReference type="ARBA" id="ARBA00023204"/>
    </source>
</evidence>
<keyword evidence="3" id="KW-0808">Transferase</keyword>
<sequence length="1087" mass="121131">MSHEPFIHLRAVSGYSFKFGTASPDDLIAAATRYGMPALALTDRDTLAGTIRFAKAASRFGITPIIGISLRFLNDRNRVTLLARSGGGYPALVQLLTYINTHGSAIGDTQIHTQKRKPLLTQEILIEKSELTKELILLHGPDSFLQESIWNRRRELALSHHRSLESLFAEQVVECVSHLASLGPRSTAFAARSLSFAREEGLTAVISNEIRMLAREDAPIADVLDAARHLSPLHEKNVKRMNAEAFFKSTGEMDEVIRDIARMAGERSGGRLLRDTRALAERAMLSPERDIGLGEIHLPEPEMVGARDEREMIQIFQDRNLAGLNRRYGDLPSSRYESALQRMREELDVIRILGFESYFLTVADIAEASRKLGIRVAARGSGAGSLVCHLLGISAIDPLEHGLIMERFCSPLRRELPDIDIDVESARRLEIYDLVHERYGNQVATVAMVERYRARQAIRDVGMALAISPTEIEILAKSMPHIRAGRISEVMARLPELRSLEHSRSNSSLLAMAIGLAERLDSLPRNLAMHPCAVALSDKAFRTRAPLEINASGYPMIQFDKDDVEEIGLLKLDILGVRMQSTLAYTIAEIKRVDEDEVDLDRIPLDDVKTFELIQSTKTLGLFQIESPGQRELVGKFAPSSFNDLIIDISLFRPGPVKSDMISPFLNARHGHAPSKMIHPDLEPILSETEGVVVFHEQVIRIIATMTGASLAEGDERRRELGTPEGQQRVCDWFYPAALARGYPRRVVDEIWEVLRAFASFGFCKAHATAFALPTYQSAWLKAHHPAHFFAGLLTHDPGMYPKRLILDEVRQWGIEIKGLDVNDSDSEYRVLRIDESDGRKYAISLALSEVQGISEEEITSIIANRPYGDLTDFVYRSGASQPITEALILLGGFTSIYGDEVNRRDLLLHLGDIHRLARGSERRPSAGQFTLGFKAEFTESGLPRLSKSEKVRLELDHLGMDVSHHLIEFYADFLNHIGAVKSSELLSLRSNSEVLVAGVKVALQTPPIRSGKRVIFLTLSDGHGCSDITFFEDVQSEAAELLYSSSLLLVRAVTRRTGARGISLRAIKAWDLALSYERWRSVAVCE</sequence>
<evidence type="ECO:0000256" key="6">
    <source>
        <dbReference type="ARBA" id="ARBA00022763"/>
    </source>
</evidence>
<dbReference type="NCBIfam" id="TIGR00594">
    <property type="entry name" value="polc"/>
    <property type="match status" value="1"/>
</dbReference>
<keyword evidence="7" id="KW-0239">DNA-directed DNA polymerase</keyword>
<dbReference type="GO" id="GO:0003887">
    <property type="term" value="F:DNA-directed DNA polymerase activity"/>
    <property type="evidence" value="ECO:0007669"/>
    <property type="project" value="UniProtKB-KW"/>
</dbReference>
<dbReference type="InterPro" id="IPR011708">
    <property type="entry name" value="DNA_pol3_alpha_NTPase_dom"/>
</dbReference>
<keyword evidence="6" id="KW-0227">DNA damage</keyword>
<dbReference type="Gene3D" id="3.20.20.140">
    <property type="entry name" value="Metal-dependent hydrolases"/>
    <property type="match status" value="1"/>
</dbReference>
<evidence type="ECO:0000313" key="11">
    <source>
        <dbReference type="EMBL" id="CAB4562540.1"/>
    </source>
</evidence>
<dbReference type="InterPro" id="IPR004805">
    <property type="entry name" value="DnaE2/DnaE/PolC"/>
</dbReference>
<dbReference type="InterPro" id="IPR016195">
    <property type="entry name" value="Pol/histidinol_Pase-like"/>
</dbReference>
<evidence type="ECO:0000256" key="3">
    <source>
        <dbReference type="ARBA" id="ARBA00022679"/>
    </source>
</evidence>
<dbReference type="GO" id="GO:0006281">
    <property type="term" value="P:DNA repair"/>
    <property type="evidence" value="ECO:0007669"/>
    <property type="project" value="UniProtKB-KW"/>
</dbReference>
<evidence type="ECO:0000256" key="7">
    <source>
        <dbReference type="ARBA" id="ARBA00022932"/>
    </source>
</evidence>
<dbReference type="InterPro" id="IPR029460">
    <property type="entry name" value="DNAPol_HHH"/>
</dbReference>
<dbReference type="Pfam" id="PF14579">
    <property type="entry name" value="HHH_6"/>
    <property type="match status" value="1"/>
</dbReference>
<dbReference type="PANTHER" id="PTHR32294">
    <property type="entry name" value="DNA POLYMERASE III SUBUNIT ALPHA"/>
    <property type="match status" value="1"/>
</dbReference>
<keyword evidence="5" id="KW-0235">DNA replication</keyword>
<dbReference type="Gene3D" id="1.10.10.1600">
    <property type="entry name" value="Bacterial DNA polymerase III alpha subunit, thumb domain"/>
    <property type="match status" value="1"/>
</dbReference>
<feature type="domain" description="Polymerase/histidinol phosphatase N-terminal" evidence="10">
    <location>
        <begin position="7"/>
        <end position="74"/>
    </location>
</feature>
<dbReference type="PANTHER" id="PTHR32294:SF4">
    <property type="entry name" value="ERROR-PRONE DNA POLYMERASE"/>
    <property type="match status" value="1"/>
</dbReference>
<dbReference type="SMART" id="SM00481">
    <property type="entry name" value="POLIIIAc"/>
    <property type="match status" value="1"/>
</dbReference>
<dbReference type="EC" id="2.7.7.7" evidence="1"/>
<evidence type="ECO:0000256" key="1">
    <source>
        <dbReference type="ARBA" id="ARBA00012417"/>
    </source>
</evidence>
<dbReference type="InterPro" id="IPR003141">
    <property type="entry name" value="Pol/His_phosphatase_N"/>
</dbReference>
<comment type="catalytic activity">
    <reaction evidence="9">
        <text>DNA(n) + a 2'-deoxyribonucleoside 5'-triphosphate = DNA(n+1) + diphosphate</text>
        <dbReference type="Rhea" id="RHEA:22508"/>
        <dbReference type="Rhea" id="RHEA-COMP:17339"/>
        <dbReference type="Rhea" id="RHEA-COMP:17340"/>
        <dbReference type="ChEBI" id="CHEBI:33019"/>
        <dbReference type="ChEBI" id="CHEBI:61560"/>
        <dbReference type="ChEBI" id="CHEBI:173112"/>
        <dbReference type="EC" id="2.7.7.7"/>
    </reaction>
</comment>
<dbReference type="GO" id="GO:0008408">
    <property type="term" value="F:3'-5' exonuclease activity"/>
    <property type="evidence" value="ECO:0007669"/>
    <property type="project" value="InterPro"/>
</dbReference>
<dbReference type="Pfam" id="PF17657">
    <property type="entry name" value="DNA_pol3_finger"/>
    <property type="match status" value="1"/>
</dbReference>
<name>A0A6J6DEP5_9ZZZZ</name>
<dbReference type="CDD" id="cd04485">
    <property type="entry name" value="DnaE_OBF"/>
    <property type="match status" value="1"/>
</dbReference>
<keyword evidence="8" id="KW-0234">DNA repair</keyword>
<dbReference type="Gene3D" id="1.10.150.870">
    <property type="match status" value="1"/>
</dbReference>
<dbReference type="AlphaFoldDB" id="A0A6J6DEP5"/>